<dbReference type="SUPFAM" id="SSF52540">
    <property type="entry name" value="P-loop containing nucleoside triphosphate hydrolases"/>
    <property type="match status" value="1"/>
</dbReference>
<dbReference type="GO" id="GO:0003924">
    <property type="term" value="F:GTPase activity"/>
    <property type="evidence" value="ECO:0007669"/>
    <property type="project" value="InterPro"/>
</dbReference>
<evidence type="ECO:0000256" key="1">
    <source>
        <dbReference type="ARBA" id="ARBA00022741"/>
    </source>
</evidence>
<comment type="caution">
    <text evidence="3">The sequence shown here is derived from an EMBL/GenBank/DDBJ whole genome shotgun (WGS) entry which is preliminary data.</text>
</comment>
<keyword evidence="4" id="KW-1185">Reference proteome</keyword>
<dbReference type="PROSITE" id="PS51419">
    <property type="entry name" value="RAB"/>
    <property type="match status" value="1"/>
</dbReference>
<dbReference type="EMBL" id="CAJZBQ010000047">
    <property type="protein sequence ID" value="CAG9329492.1"/>
    <property type="molecule type" value="Genomic_DNA"/>
</dbReference>
<keyword evidence="2" id="KW-0342">GTP-binding</keyword>
<reference evidence="3" key="1">
    <citation type="submission" date="2021-09" db="EMBL/GenBank/DDBJ databases">
        <authorList>
            <consortium name="AG Swart"/>
            <person name="Singh M."/>
            <person name="Singh A."/>
            <person name="Seah K."/>
            <person name="Emmerich C."/>
        </authorList>
    </citation>
    <scope>NUCLEOTIDE SEQUENCE</scope>
    <source>
        <strain evidence="3">ATCC30299</strain>
    </source>
</reference>
<accession>A0AAU9JQI8</accession>
<dbReference type="PRINTS" id="PR00449">
    <property type="entry name" value="RASTRNSFRMNG"/>
</dbReference>
<dbReference type="InterPro" id="IPR050227">
    <property type="entry name" value="Rab"/>
</dbReference>
<dbReference type="SMART" id="SM00175">
    <property type="entry name" value="RAB"/>
    <property type="match status" value="1"/>
</dbReference>
<dbReference type="Gene3D" id="3.40.50.300">
    <property type="entry name" value="P-loop containing nucleotide triphosphate hydrolases"/>
    <property type="match status" value="1"/>
</dbReference>
<dbReference type="InterPro" id="IPR001806">
    <property type="entry name" value="Small_GTPase"/>
</dbReference>
<evidence type="ECO:0000313" key="4">
    <source>
        <dbReference type="Proteomes" id="UP001162131"/>
    </source>
</evidence>
<dbReference type="PANTHER" id="PTHR47977">
    <property type="entry name" value="RAS-RELATED PROTEIN RAB"/>
    <property type="match status" value="1"/>
</dbReference>
<evidence type="ECO:0000256" key="2">
    <source>
        <dbReference type="ARBA" id="ARBA00023134"/>
    </source>
</evidence>
<dbReference type="GO" id="GO:0005525">
    <property type="term" value="F:GTP binding"/>
    <property type="evidence" value="ECO:0007669"/>
    <property type="project" value="UniProtKB-KW"/>
</dbReference>
<dbReference type="AlphaFoldDB" id="A0AAU9JQI8"/>
<protein>
    <submittedName>
        <fullName evidence="3">Uncharacterized protein</fullName>
    </submittedName>
</protein>
<sequence>MIDTFKVILIGDPCVGKSNLFKRCVENTFTEEYQKTMGCSVSMKTININEEGIKFQLWDTLGGFAIKHTFQLLEPTSDVRQQHW</sequence>
<name>A0AAU9JQI8_9CILI</name>
<dbReference type="Proteomes" id="UP001162131">
    <property type="component" value="Unassembled WGS sequence"/>
</dbReference>
<dbReference type="InterPro" id="IPR027417">
    <property type="entry name" value="P-loop_NTPase"/>
</dbReference>
<organism evidence="3 4">
    <name type="scientific">Blepharisma stoltei</name>
    <dbReference type="NCBI Taxonomy" id="1481888"/>
    <lineage>
        <taxon>Eukaryota</taxon>
        <taxon>Sar</taxon>
        <taxon>Alveolata</taxon>
        <taxon>Ciliophora</taxon>
        <taxon>Postciliodesmatophora</taxon>
        <taxon>Heterotrichea</taxon>
        <taxon>Heterotrichida</taxon>
        <taxon>Blepharismidae</taxon>
        <taxon>Blepharisma</taxon>
    </lineage>
</organism>
<proteinExistence type="predicted"/>
<gene>
    <name evidence="3" type="ORF">BSTOLATCC_MIC48311</name>
</gene>
<dbReference type="Pfam" id="PF00071">
    <property type="entry name" value="Ras"/>
    <property type="match status" value="1"/>
</dbReference>
<evidence type="ECO:0000313" key="3">
    <source>
        <dbReference type="EMBL" id="CAG9329492.1"/>
    </source>
</evidence>
<keyword evidence="1" id="KW-0547">Nucleotide-binding</keyword>